<organism evidence="8 9">
    <name type="scientific">Ruminiclostridium hungatei</name>
    <name type="common">Clostridium hungatei</name>
    <dbReference type="NCBI Taxonomy" id="48256"/>
    <lineage>
        <taxon>Bacteria</taxon>
        <taxon>Bacillati</taxon>
        <taxon>Bacillota</taxon>
        <taxon>Clostridia</taxon>
        <taxon>Eubacteriales</taxon>
        <taxon>Oscillospiraceae</taxon>
        <taxon>Ruminiclostridium</taxon>
    </lineage>
</organism>
<dbReference type="EMBL" id="MZGX01000004">
    <property type="protein sequence ID" value="OPX45393.1"/>
    <property type="molecule type" value="Genomic_DNA"/>
</dbReference>
<name>A0A1V4SNL8_RUMHU</name>
<dbReference type="PANTHER" id="PTHR23133">
    <property type="entry name" value="IMIDAZOLEGLYCEROL-PHOSPHATE DEHYDRATASE HIS7"/>
    <property type="match status" value="1"/>
</dbReference>
<dbReference type="STRING" id="48256.CLHUN_07630"/>
<sequence>MKMNGGIPLREGLVSRNTKETQIKLQINIDGKGDCTANTGIGFFDHMLVLFARHGLMDAVFEVNGDLHVDSHHTVEDTGIALGLAIRQALGDKRSIKRYGTAFVPMDEALVQVSLDLSDRPFLVFDACMTRQMVGQMDTQMVEEFFRAVAFNAGITLHVKLLHGSNCHHIIEAIFKAFGKALDEATKIDTRIVGVMSTKGTL</sequence>
<protein>
    <recommendedName>
        <fullName evidence="2 6">Imidazoleglycerol-phosphate dehydratase</fullName>
        <shortName evidence="6">IGPD</shortName>
        <ecNumber evidence="6 7">4.2.1.19</ecNumber>
    </recommendedName>
</protein>
<dbReference type="InterPro" id="IPR038494">
    <property type="entry name" value="IGPD_sf"/>
</dbReference>
<accession>A0A1V4SNL8</accession>
<evidence type="ECO:0000256" key="6">
    <source>
        <dbReference type="HAMAP-Rule" id="MF_00076"/>
    </source>
</evidence>
<keyword evidence="4 6" id="KW-0368">Histidine biosynthesis</keyword>
<dbReference type="GO" id="GO:0000105">
    <property type="term" value="P:L-histidine biosynthetic process"/>
    <property type="evidence" value="ECO:0007669"/>
    <property type="project" value="UniProtKB-UniRule"/>
</dbReference>
<keyword evidence="6" id="KW-0963">Cytoplasm</keyword>
<dbReference type="EC" id="4.2.1.19" evidence="6 7"/>
<dbReference type="InterPro" id="IPR000807">
    <property type="entry name" value="ImidazoleglycerolP_deHydtase"/>
</dbReference>
<evidence type="ECO:0000256" key="1">
    <source>
        <dbReference type="ARBA" id="ARBA00005047"/>
    </source>
</evidence>
<dbReference type="SUPFAM" id="SSF54211">
    <property type="entry name" value="Ribosomal protein S5 domain 2-like"/>
    <property type="match status" value="2"/>
</dbReference>
<evidence type="ECO:0000313" key="8">
    <source>
        <dbReference type="EMBL" id="OPX45393.1"/>
    </source>
</evidence>
<comment type="similarity">
    <text evidence="6 7">Belongs to the imidazoleglycerol-phosphate dehydratase family.</text>
</comment>
<dbReference type="InterPro" id="IPR020568">
    <property type="entry name" value="Ribosomal_Su5_D2-typ_SF"/>
</dbReference>
<keyword evidence="9" id="KW-1185">Reference proteome</keyword>
<comment type="subcellular location">
    <subcellularLocation>
        <location evidence="6 7">Cytoplasm</location>
    </subcellularLocation>
</comment>
<evidence type="ECO:0000256" key="4">
    <source>
        <dbReference type="ARBA" id="ARBA00023102"/>
    </source>
</evidence>
<dbReference type="PANTHER" id="PTHR23133:SF2">
    <property type="entry name" value="IMIDAZOLEGLYCEROL-PHOSPHATE DEHYDRATASE"/>
    <property type="match status" value="1"/>
</dbReference>
<dbReference type="NCBIfam" id="NF002111">
    <property type="entry name" value="PRK00951.2-1"/>
    <property type="match status" value="1"/>
</dbReference>
<comment type="pathway">
    <text evidence="1 6 7">Amino-acid biosynthesis; L-histidine biosynthesis; L-histidine from 5-phospho-alpha-D-ribose 1-diphosphate: step 6/9.</text>
</comment>
<dbReference type="Gene3D" id="3.30.230.40">
    <property type="entry name" value="Imidazole glycerol phosphate dehydratase, domain 1"/>
    <property type="match status" value="2"/>
</dbReference>
<dbReference type="GO" id="GO:0005737">
    <property type="term" value="C:cytoplasm"/>
    <property type="evidence" value="ECO:0007669"/>
    <property type="project" value="UniProtKB-SubCell"/>
</dbReference>
<dbReference type="UniPathway" id="UPA00031">
    <property type="reaction ID" value="UER00011"/>
</dbReference>
<gene>
    <name evidence="6 8" type="primary">hisB</name>
    <name evidence="8" type="ORF">CLHUN_07630</name>
</gene>
<dbReference type="PROSITE" id="PS00955">
    <property type="entry name" value="IGP_DEHYDRATASE_2"/>
    <property type="match status" value="1"/>
</dbReference>
<evidence type="ECO:0000256" key="5">
    <source>
        <dbReference type="ARBA" id="ARBA00023239"/>
    </source>
</evidence>
<evidence type="ECO:0000256" key="3">
    <source>
        <dbReference type="ARBA" id="ARBA00022605"/>
    </source>
</evidence>
<dbReference type="CDD" id="cd07914">
    <property type="entry name" value="IGPD"/>
    <property type="match status" value="1"/>
</dbReference>
<dbReference type="AlphaFoldDB" id="A0A1V4SNL8"/>
<dbReference type="Pfam" id="PF00475">
    <property type="entry name" value="IGPD"/>
    <property type="match status" value="1"/>
</dbReference>
<dbReference type="PROSITE" id="PS00954">
    <property type="entry name" value="IGP_DEHYDRATASE_1"/>
    <property type="match status" value="1"/>
</dbReference>
<comment type="catalytic activity">
    <reaction evidence="6 7">
        <text>D-erythro-1-(imidazol-4-yl)glycerol 3-phosphate = 3-(imidazol-4-yl)-2-oxopropyl phosphate + H2O</text>
        <dbReference type="Rhea" id="RHEA:11040"/>
        <dbReference type="ChEBI" id="CHEBI:15377"/>
        <dbReference type="ChEBI" id="CHEBI:57766"/>
        <dbReference type="ChEBI" id="CHEBI:58278"/>
        <dbReference type="EC" id="4.2.1.19"/>
    </reaction>
</comment>
<reference evidence="8 9" key="1">
    <citation type="submission" date="2017-03" db="EMBL/GenBank/DDBJ databases">
        <title>Genome sequence of Clostridium hungatei DSM 14427.</title>
        <authorList>
            <person name="Poehlein A."/>
            <person name="Daniel R."/>
        </authorList>
    </citation>
    <scope>NUCLEOTIDE SEQUENCE [LARGE SCALE GENOMIC DNA]</scope>
    <source>
        <strain evidence="8 9">DSM 14427</strain>
    </source>
</reference>
<dbReference type="FunFam" id="3.30.230.40:FF:000003">
    <property type="entry name" value="Imidazoleglycerol-phosphate dehydratase HisB"/>
    <property type="match status" value="1"/>
</dbReference>
<dbReference type="NCBIfam" id="NF002114">
    <property type="entry name" value="PRK00951.2-4"/>
    <property type="match status" value="1"/>
</dbReference>
<evidence type="ECO:0000313" key="9">
    <source>
        <dbReference type="Proteomes" id="UP000191554"/>
    </source>
</evidence>
<dbReference type="GO" id="GO:0004424">
    <property type="term" value="F:imidazoleglycerol-phosphate dehydratase activity"/>
    <property type="evidence" value="ECO:0007669"/>
    <property type="project" value="UniProtKB-UniRule"/>
</dbReference>
<keyword evidence="3 6" id="KW-0028">Amino-acid biosynthesis</keyword>
<dbReference type="FunFam" id="3.30.230.40:FF:000001">
    <property type="entry name" value="Imidazoleglycerol-phosphate dehydratase HisB"/>
    <property type="match status" value="1"/>
</dbReference>
<keyword evidence="5 6" id="KW-0456">Lyase</keyword>
<dbReference type="HAMAP" id="MF_00076">
    <property type="entry name" value="HisB"/>
    <property type="match status" value="1"/>
</dbReference>
<evidence type="ECO:0000256" key="2">
    <source>
        <dbReference type="ARBA" id="ARBA00016664"/>
    </source>
</evidence>
<dbReference type="Proteomes" id="UP000191554">
    <property type="component" value="Unassembled WGS sequence"/>
</dbReference>
<comment type="caution">
    <text evidence="8">The sequence shown here is derived from an EMBL/GenBank/DDBJ whole genome shotgun (WGS) entry which is preliminary data.</text>
</comment>
<evidence type="ECO:0000256" key="7">
    <source>
        <dbReference type="RuleBase" id="RU000599"/>
    </source>
</evidence>
<proteinExistence type="inferred from homology"/>
<dbReference type="InterPro" id="IPR020565">
    <property type="entry name" value="ImidazoleglycerP_deHydtase_CS"/>
</dbReference>